<accession>A0ABZ1RL73</accession>
<gene>
    <name evidence="1" type="ORF">OHU17_17800</name>
</gene>
<evidence type="ECO:0000313" key="2">
    <source>
        <dbReference type="Proteomes" id="UP001432075"/>
    </source>
</evidence>
<organism evidence="1 2">
    <name type="scientific">Streptomyces goshikiensis</name>
    <dbReference type="NCBI Taxonomy" id="1942"/>
    <lineage>
        <taxon>Bacteria</taxon>
        <taxon>Bacillati</taxon>
        <taxon>Actinomycetota</taxon>
        <taxon>Actinomycetes</taxon>
        <taxon>Kitasatosporales</taxon>
        <taxon>Streptomycetaceae</taxon>
        <taxon>Streptomyces</taxon>
    </lineage>
</organism>
<sequence>MPIAELQVYSVEEADVTGGVCIVRVIGGIARAGQVYVAGGLRLGLTRIEMWGRPAEFVDPPHAARAHLTGPMVALLSRGQVLTAVPPAGHALEDLEAWLATDPPLLEEPLPPALRSLAAGRMQDDALPDGTRLRWGRVALAATRRGAAATGADPLVRGAELAAVRGYLIDRFGPGPDAGGDPAALCRELLALIDLTPAQAAAAARTWRDLPRERIRHLRRIKNLLPWMALVRPHLPDGEALARAVDAWTAVRPRLP</sequence>
<protein>
    <submittedName>
        <fullName evidence="1">Uncharacterized protein</fullName>
    </submittedName>
</protein>
<dbReference type="EMBL" id="CP108057">
    <property type="protein sequence ID" value="WUO47562.1"/>
    <property type="molecule type" value="Genomic_DNA"/>
</dbReference>
<reference evidence="1" key="1">
    <citation type="submission" date="2022-10" db="EMBL/GenBank/DDBJ databases">
        <title>The complete genomes of actinobacterial strains from the NBC collection.</title>
        <authorList>
            <person name="Joergensen T.S."/>
            <person name="Alvarez Arevalo M."/>
            <person name="Sterndorff E.B."/>
            <person name="Faurdal D."/>
            <person name="Vuksanovic O."/>
            <person name="Mourched A.-S."/>
            <person name="Charusanti P."/>
            <person name="Shaw S."/>
            <person name="Blin K."/>
            <person name="Weber T."/>
        </authorList>
    </citation>
    <scope>NUCLEOTIDE SEQUENCE</scope>
    <source>
        <strain evidence="1">NBC_00283</strain>
    </source>
</reference>
<dbReference type="RefSeq" id="WP_328776203.1">
    <property type="nucleotide sequence ID" value="NZ_CP108057.1"/>
</dbReference>
<keyword evidence="2" id="KW-1185">Reference proteome</keyword>
<proteinExistence type="predicted"/>
<dbReference type="Proteomes" id="UP001432075">
    <property type="component" value="Chromosome"/>
</dbReference>
<evidence type="ECO:0000313" key="1">
    <source>
        <dbReference type="EMBL" id="WUO47562.1"/>
    </source>
</evidence>
<name>A0ABZ1RL73_9ACTN</name>